<proteinExistence type="inferred from homology"/>
<dbReference type="GO" id="GO:0005948">
    <property type="term" value="C:acetolactate synthase complex"/>
    <property type="evidence" value="ECO:0007669"/>
    <property type="project" value="TreeGrafter"/>
</dbReference>
<dbReference type="PANTHER" id="PTHR18968:SF120">
    <property type="entry name" value="ACETOLACTATE SYNTHASE LARGE SUBUNIT"/>
    <property type="match status" value="1"/>
</dbReference>
<dbReference type="PROSITE" id="PS00187">
    <property type="entry name" value="TPP_ENZYMES"/>
    <property type="match status" value="1"/>
</dbReference>
<comment type="similarity">
    <text evidence="1 3">Belongs to the TPP enzyme family.</text>
</comment>
<dbReference type="InterPro" id="IPR012000">
    <property type="entry name" value="Thiamin_PyroP_enz_cen_dom"/>
</dbReference>
<evidence type="ECO:0000259" key="7">
    <source>
        <dbReference type="Pfam" id="PF02776"/>
    </source>
</evidence>
<feature type="domain" description="Thiamine pyrophosphate enzyme central" evidence="5">
    <location>
        <begin position="204"/>
        <end position="298"/>
    </location>
</feature>
<gene>
    <name evidence="8" type="ORF">AN218_12780</name>
</gene>
<protein>
    <submittedName>
        <fullName evidence="8">Thiamine pyrophosphate-binding protein</fullName>
    </submittedName>
</protein>
<keyword evidence="2 3" id="KW-0786">Thiamine pyrophosphate</keyword>
<dbReference type="Pfam" id="PF00205">
    <property type="entry name" value="TPP_enzyme_M"/>
    <property type="match status" value="1"/>
</dbReference>
<evidence type="ECO:0000313" key="9">
    <source>
        <dbReference type="Proteomes" id="UP000176005"/>
    </source>
</evidence>
<evidence type="ECO:0000256" key="2">
    <source>
        <dbReference type="ARBA" id="ARBA00023052"/>
    </source>
</evidence>
<dbReference type="GO" id="GO:0000287">
    <property type="term" value="F:magnesium ion binding"/>
    <property type="evidence" value="ECO:0007669"/>
    <property type="project" value="InterPro"/>
</dbReference>
<name>A0A1E7L5T7_9ACTN</name>
<dbReference type="InterPro" id="IPR029061">
    <property type="entry name" value="THDP-binding"/>
</dbReference>
<dbReference type="InterPro" id="IPR012001">
    <property type="entry name" value="Thiamin_PyroP_enz_TPP-bd_dom"/>
</dbReference>
<feature type="region of interest" description="Disordered" evidence="4">
    <location>
        <begin position="308"/>
        <end position="338"/>
    </location>
</feature>
<dbReference type="AlphaFoldDB" id="A0A1E7L5T7"/>
<evidence type="ECO:0000256" key="4">
    <source>
        <dbReference type="SAM" id="MobiDB-lite"/>
    </source>
</evidence>
<dbReference type="GO" id="GO:0030976">
    <property type="term" value="F:thiamine pyrophosphate binding"/>
    <property type="evidence" value="ECO:0007669"/>
    <property type="project" value="InterPro"/>
</dbReference>
<accession>A0A1E7L5T7</accession>
<dbReference type="CDD" id="cd00568">
    <property type="entry name" value="TPP_enzymes"/>
    <property type="match status" value="1"/>
</dbReference>
<reference evidence="8 9" key="1">
    <citation type="journal article" date="2016" name="Front. Microbiol.">
        <title>Comparative Genomics Analysis of Streptomyces Species Reveals Their Adaptation to the Marine Environment and Their Diversity at the Genomic Level.</title>
        <authorList>
            <person name="Tian X."/>
            <person name="Zhang Z."/>
            <person name="Yang T."/>
            <person name="Chen M."/>
            <person name="Li J."/>
            <person name="Chen F."/>
            <person name="Yang J."/>
            <person name="Li W."/>
            <person name="Zhang B."/>
            <person name="Zhang Z."/>
            <person name="Wu J."/>
            <person name="Zhang C."/>
            <person name="Long L."/>
            <person name="Xiao J."/>
        </authorList>
    </citation>
    <scope>NUCLEOTIDE SEQUENCE [LARGE SCALE GENOMIC DNA]</scope>
    <source>
        <strain evidence="8 9">SCSIO 10429</strain>
    </source>
</reference>
<dbReference type="Gene3D" id="3.40.50.970">
    <property type="match status" value="2"/>
</dbReference>
<dbReference type="PANTHER" id="PTHR18968">
    <property type="entry name" value="THIAMINE PYROPHOSPHATE ENZYMES"/>
    <property type="match status" value="1"/>
</dbReference>
<dbReference type="InterPro" id="IPR011766">
    <property type="entry name" value="TPP_enzyme_TPP-bd"/>
</dbReference>
<dbReference type="InterPro" id="IPR029035">
    <property type="entry name" value="DHS-like_NAD/FAD-binding_dom"/>
</dbReference>
<dbReference type="GO" id="GO:0009099">
    <property type="term" value="P:L-valine biosynthetic process"/>
    <property type="evidence" value="ECO:0007669"/>
    <property type="project" value="TreeGrafter"/>
</dbReference>
<dbReference type="FunFam" id="3.40.50.970:FF:000007">
    <property type="entry name" value="Acetolactate synthase"/>
    <property type="match status" value="1"/>
</dbReference>
<dbReference type="GO" id="GO:0050660">
    <property type="term" value="F:flavin adenine dinucleotide binding"/>
    <property type="evidence" value="ECO:0007669"/>
    <property type="project" value="TreeGrafter"/>
</dbReference>
<evidence type="ECO:0000256" key="1">
    <source>
        <dbReference type="ARBA" id="ARBA00007812"/>
    </source>
</evidence>
<evidence type="ECO:0000313" key="8">
    <source>
        <dbReference type="EMBL" id="OEV11471.1"/>
    </source>
</evidence>
<evidence type="ECO:0000259" key="6">
    <source>
        <dbReference type="Pfam" id="PF02775"/>
    </source>
</evidence>
<organism evidence="8 9">
    <name type="scientific">Streptomyces nanshensis</name>
    <dbReference type="NCBI Taxonomy" id="518642"/>
    <lineage>
        <taxon>Bacteria</taxon>
        <taxon>Bacillati</taxon>
        <taxon>Actinomycetota</taxon>
        <taxon>Actinomycetes</taxon>
        <taxon>Kitasatosporales</taxon>
        <taxon>Streptomycetaceae</taxon>
        <taxon>Streptomyces</taxon>
    </lineage>
</organism>
<evidence type="ECO:0000256" key="3">
    <source>
        <dbReference type="RuleBase" id="RU362132"/>
    </source>
</evidence>
<dbReference type="Proteomes" id="UP000176005">
    <property type="component" value="Unassembled WGS sequence"/>
</dbReference>
<dbReference type="CDD" id="cd07035">
    <property type="entry name" value="TPP_PYR_POX_like"/>
    <property type="match status" value="1"/>
</dbReference>
<comment type="caution">
    <text evidence="8">The sequence shown here is derived from an EMBL/GenBank/DDBJ whole genome shotgun (WGS) entry which is preliminary data.</text>
</comment>
<feature type="domain" description="Thiamine pyrophosphate enzyme TPP-binding" evidence="6">
    <location>
        <begin position="434"/>
        <end position="581"/>
    </location>
</feature>
<dbReference type="EMBL" id="LJGW01000222">
    <property type="protein sequence ID" value="OEV11471.1"/>
    <property type="molecule type" value="Genomic_DNA"/>
</dbReference>
<dbReference type="SUPFAM" id="SSF52518">
    <property type="entry name" value="Thiamin diphosphate-binding fold (THDP-binding)"/>
    <property type="match status" value="2"/>
</dbReference>
<evidence type="ECO:0000259" key="5">
    <source>
        <dbReference type="Pfam" id="PF00205"/>
    </source>
</evidence>
<feature type="domain" description="Thiamine pyrophosphate enzyme N-terminal TPP-binding" evidence="7">
    <location>
        <begin position="19"/>
        <end position="130"/>
    </location>
</feature>
<dbReference type="RefSeq" id="WP_244900428.1">
    <property type="nucleotide sequence ID" value="NZ_LJGW01000222.1"/>
</dbReference>
<dbReference type="Gene3D" id="3.40.50.1220">
    <property type="entry name" value="TPP-binding domain"/>
    <property type="match status" value="1"/>
</dbReference>
<dbReference type="Pfam" id="PF02776">
    <property type="entry name" value="TPP_enzyme_N"/>
    <property type="match status" value="1"/>
</dbReference>
<dbReference type="InterPro" id="IPR000399">
    <property type="entry name" value="TPP-bd_CS"/>
</dbReference>
<dbReference type="GO" id="GO:0003984">
    <property type="term" value="F:acetolactate synthase activity"/>
    <property type="evidence" value="ECO:0007669"/>
    <property type="project" value="TreeGrafter"/>
</dbReference>
<dbReference type="SUPFAM" id="SSF52467">
    <property type="entry name" value="DHS-like NAD/FAD-binding domain"/>
    <property type="match status" value="1"/>
</dbReference>
<sequence length="605" mass="62932">MTRAAAEAAEGSEARLPRSGGRILVDQLVAHGVRTVYGVPGESYLDVLDALYDAPVRMVTCRQEGGAAYMAEATGKLTGRPGVCFTTRGPGAANALVALHTAYQDATPLVLFVGLVPRGHRGRAAFQEFDLRGTFGAHAKLVETADDAARLPEITARAFAVAASGTPGPVVVGLPEDVLTDTALASDAAPLPVPEGAVSEDQLRELHALLASAERPLALLSGSRWTDAARADVRAWAEAWSLPVAVGFRCQDLMPSDCEVFAGHLGYGRSDALARRVAAADLLICVGAAPGDVATDGYELLAAVGTEPGDRAEAPDGVGRPGGTEGPVRPNGARPHGSCAAPARRIVHVLPDAPPAGAWHRSDLTLLAAPAAFGRAVRESAPSGPVPWAADTRACHAAQRAFRRPLHDPEFLDLGEVFAVLDARLDADAVITFGAGNYAVWAQRFLTYREGMRQLAPRNGSMGYGLPAGVAAALTRPGHQVVTFAGDGCFLMNGQELATAVAAEAAPLILVTDNGTYGTIRKHQELAHPGRVSGTDLVNPDFAAYARAFGAHGETVAATEEFGPALERSLANCRSGRPALIALRPAEGRLAPGMTVDSLRERGGT</sequence>
<dbReference type="GO" id="GO:0009097">
    <property type="term" value="P:isoleucine biosynthetic process"/>
    <property type="evidence" value="ECO:0007669"/>
    <property type="project" value="TreeGrafter"/>
</dbReference>
<keyword evidence="9" id="KW-1185">Reference proteome</keyword>
<dbReference type="Pfam" id="PF02775">
    <property type="entry name" value="TPP_enzyme_C"/>
    <property type="match status" value="1"/>
</dbReference>
<dbReference type="InterPro" id="IPR045229">
    <property type="entry name" value="TPP_enz"/>
</dbReference>
<dbReference type="PATRIC" id="fig|518642.10.peg.2630"/>